<keyword evidence="2" id="KW-1185">Reference proteome</keyword>
<accession>A0A8J5JSH5</accession>
<evidence type="ECO:0000313" key="2">
    <source>
        <dbReference type="Proteomes" id="UP000747542"/>
    </source>
</evidence>
<evidence type="ECO:0000313" key="1">
    <source>
        <dbReference type="EMBL" id="KAG7160214.1"/>
    </source>
</evidence>
<sequence length="168" mass="19285">KLYTKALFRKSLCHFFPVMPDLKEFGRSPCNISKFSFLVIRALKALKDERKEAVVRRYDSRQFQTGLGLEVDDDDELVEEHGGAVSHRGFLEGFTRIETLKQELSRGGRIGNQGEGMVPVKDLKDVFFCWSKLSKLAEDYHPDVGSVEKAISVFNDNVMNYFWKVQKS</sequence>
<dbReference type="Proteomes" id="UP000747542">
    <property type="component" value="Unassembled WGS sequence"/>
</dbReference>
<organism evidence="1 2">
    <name type="scientific">Homarus americanus</name>
    <name type="common">American lobster</name>
    <dbReference type="NCBI Taxonomy" id="6706"/>
    <lineage>
        <taxon>Eukaryota</taxon>
        <taxon>Metazoa</taxon>
        <taxon>Ecdysozoa</taxon>
        <taxon>Arthropoda</taxon>
        <taxon>Crustacea</taxon>
        <taxon>Multicrustacea</taxon>
        <taxon>Malacostraca</taxon>
        <taxon>Eumalacostraca</taxon>
        <taxon>Eucarida</taxon>
        <taxon>Decapoda</taxon>
        <taxon>Pleocyemata</taxon>
        <taxon>Astacidea</taxon>
        <taxon>Nephropoidea</taxon>
        <taxon>Nephropidae</taxon>
        <taxon>Homarus</taxon>
    </lineage>
</organism>
<proteinExistence type="predicted"/>
<feature type="non-terminal residue" evidence="1">
    <location>
        <position position="168"/>
    </location>
</feature>
<dbReference type="EMBL" id="JAHLQT010031643">
    <property type="protein sequence ID" value="KAG7160214.1"/>
    <property type="molecule type" value="Genomic_DNA"/>
</dbReference>
<feature type="non-terminal residue" evidence="1">
    <location>
        <position position="1"/>
    </location>
</feature>
<name>A0A8J5JSH5_HOMAM</name>
<reference evidence="1" key="1">
    <citation type="journal article" date="2021" name="Sci. Adv.">
        <title>The American lobster genome reveals insights on longevity, neural, and immune adaptations.</title>
        <authorList>
            <person name="Polinski J.M."/>
            <person name="Zimin A.V."/>
            <person name="Clark K.F."/>
            <person name="Kohn A.B."/>
            <person name="Sadowski N."/>
            <person name="Timp W."/>
            <person name="Ptitsyn A."/>
            <person name="Khanna P."/>
            <person name="Romanova D.Y."/>
            <person name="Williams P."/>
            <person name="Greenwood S.J."/>
            <person name="Moroz L.L."/>
            <person name="Walt D.R."/>
            <person name="Bodnar A.G."/>
        </authorList>
    </citation>
    <scope>NUCLEOTIDE SEQUENCE</scope>
    <source>
        <strain evidence="1">GMGI-L3</strain>
    </source>
</reference>
<dbReference type="AlphaFoldDB" id="A0A8J5JSH5"/>
<comment type="caution">
    <text evidence="1">The sequence shown here is derived from an EMBL/GenBank/DDBJ whole genome shotgun (WGS) entry which is preliminary data.</text>
</comment>
<gene>
    <name evidence="1" type="primary">TIGD1-L284</name>
    <name evidence="1" type="ORF">Hamer_G012760</name>
</gene>
<protein>
    <submittedName>
        <fullName evidence="1">Putative Tigger transposable element-derived protein 1-like 284</fullName>
    </submittedName>
</protein>